<reference evidence="2" key="1">
    <citation type="submission" date="2018-03" db="EMBL/GenBank/DDBJ databases">
        <authorList>
            <person name="Sun L."/>
            <person name="Liu H."/>
            <person name="Chen W."/>
            <person name="Huang K."/>
            <person name="Liu W."/>
            <person name="Gao X."/>
        </authorList>
    </citation>
    <scope>NUCLEOTIDE SEQUENCE [LARGE SCALE GENOMIC DNA]</scope>
    <source>
        <strain evidence="2">SH9</strain>
    </source>
</reference>
<dbReference type="OrthoDB" id="9803739at2"/>
<evidence type="ECO:0000313" key="1">
    <source>
        <dbReference type="EMBL" id="PSC06610.1"/>
    </source>
</evidence>
<dbReference type="RefSeq" id="WP_106334989.1">
    <property type="nucleotide sequence ID" value="NZ_PVZS01000002.1"/>
</dbReference>
<dbReference type="SUPFAM" id="SSF53681">
    <property type="entry name" value="Aspartate/glutamate racemase"/>
    <property type="match status" value="2"/>
</dbReference>
<dbReference type="InterPro" id="IPR001920">
    <property type="entry name" value="Asp/Glu_race"/>
</dbReference>
<protein>
    <submittedName>
        <fullName evidence="1">Aspartate/glutamate racemase family protein</fullName>
    </submittedName>
</protein>
<organism evidence="1 2">
    <name type="scientific">Alsobacter soli</name>
    <dbReference type="NCBI Taxonomy" id="2109933"/>
    <lineage>
        <taxon>Bacteria</taxon>
        <taxon>Pseudomonadati</taxon>
        <taxon>Pseudomonadota</taxon>
        <taxon>Alphaproteobacteria</taxon>
        <taxon>Hyphomicrobiales</taxon>
        <taxon>Alsobacteraceae</taxon>
        <taxon>Alsobacter</taxon>
    </lineage>
</organism>
<dbReference type="EMBL" id="PVZS01000002">
    <property type="protein sequence ID" value="PSC06610.1"/>
    <property type="molecule type" value="Genomic_DNA"/>
</dbReference>
<dbReference type="GO" id="GO:0047661">
    <property type="term" value="F:amino-acid racemase activity"/>
    <property type="evidence" value="ECO:0007669"/>
    <property type="project" value="InterPro"/>
</dbReference>
<dbReference type="Pfam" id="PF01177">
    <property type="entry name" value="Asp_Glu_race"/>
    <property type="match status" value="1"/>
</dbReference>
<comment type="caution">
    <text evidence="1">The sequence shown here is derived from an EMBL/GenBank/DDBJ whole genome shotgun (WGS) entry which is preliminary data.</text>
</comment>
<dbReference type="Proteomes" id="UP000239772">
    <property type="component" value="Unassembled WGS sequence"/>
</dbReference>
<dbReference type="Gene3D" id="3.40.50.1860">
    <property type="match status" value="2"/>
</dbReference>
<sequence length="240" mass="25383">MHIGLIGGIGVAATVVYYQRLVARASERGAARLDLTFAHGDIQELIGNNLADRREEQALAFLPLARRLKDAGCSCFALTSLGAHFCAAELARIAPLPMVSGVAPLDSYFASRGVRKVGLLGTRVVMRTRLYGQLARTEALALDEEIEFLGQMYQEVAVAGVCSAEQRAAFIDAGRRMMARGAEAIVLAGTDLNLAFDGQDPGYPVIDALDVHVGLLADLAADRISIEAATGKADDLSPGA</sequence>
<dbReference type="InterPro" id="IPR015942">
    <property type="entry name" value="Asp/Glu/hydantoin_racemase"/>
</dbReference>
<name>A0A2T1HYE9_9HYPH</name>
<proteinExistence type="predicted"/>
<dbReference type="AlphaFoldDB" id="A0A2T1HYE9"/>
<gene>
    <name evidence="1" type="ORF">SLNSH_02010</name>
</gene>
<accession>A0A2T1HYE9</accession>
<evidence type="ECO:0000313" key="2">
    <source>
        <dbReference type="Proteomes" id="UP000239772"/>
    </source>
</evidence>
<keyword evidence="2" id="KW-1185">Reference proteome</keyword>